<dbReference type="PANTHER" id="PTHR30272:SF1">
    <property type="entry name" value="3-HYDROXYACYL-[ACYL-CARRIER-PROTEIN] DEHYDRATASE"/>
    <property type="match status" value="1"/>
</dbReference>
<keyword evidence="1" id="KW-0456">Lyase</keyword>
<accession>A0A367ZU91</accession>
<dbReference type="PANTHER" id="PTHR30272">
    <property type="entry name" value="3-HYDROXYACYL-[ACYL-CARRIER-PROTEIN] DEHYDRATASE"/>
    <property type="match status" value="1"/>
</dbReference>
<reference evidence="2 3" key="1">
    <citation type="submission" date="2018-05" db="EMBL/GenBank/DDBJ databases">
        <title>A metagenomic window into the 2 km-deep terrestrial subsurface aquifer revealed taxonomically and functionally diverse microbial community comprising novel uncultured bacterial lineages.</title>
        <authorList>
            <person name="Kadnikov V.V."/>
            <person name="Mardanov A.V."/>
            <person name="Beletsky A.V."/>
            <person name="Banks D."/>
            <person name="Pimenov N.V."/>
            <person name="Frank Y.A."/>
            <person name="Karnachuk O.V."/>
            <person name="Ravin N.V."/>
        </authorList>
    </citation>
    <scope>NUCLEOTIDE SEQUENCE [LARGE SCALE GENOMIC DNA]</scope>
    <source>
        <strain evidence="2">BY5</strain>
    </source>
</reference>
<comment type="caution">
    <text evidence="2">The sequence shown here is derived from an EMBL/GenBank/DDBJ whole genome shotgun (WGS) entry which is preliminary data.</text>
</comment>
<dbReference type="AlphaFoldDB" id="A0A367ZU91"/>
<evidence type="ECO:0000256" key="1">
    <source>
        <dbReference type="ARBA" id="ARBA00023239"/>
    </source>
</evidence>
<dbReference type="EMBL" id="QOQW01000002">
    <property type="protein sequence ID" value="RCK81279.1"/>
    <property type="molecule type" value="Genomic_DNA"/>
</dbReference>
<dbReference type="Pfam" id="PF07977">
    <property type="entry name" value="FabA"/>
    <property type="match status" value="1"/>
</dbReference>
<protein>
    <submittedName>
        <fullName evidence="2">3-hydroxyacyl-[acyl-carrier-protein] dehydratase, FabZ form</fullName>
    </submittedName>
</protein>
<dbReference type="GO" id="GO:0016829">
    <property type="term" value="F:lyase activity"/>
    <property type="evidence" value="ECO:0007669"/>
    <property type="project" value="UniProtKB-KW"/>
</dbReference>
<dbReference type="SUPFAM" id="SSF54637">
    <property type="entry name" value="Thioesterase/thiol ester dehydrase-isomerase"/>
    <property type="match status" value="1"/>
</dbReference>
<dbReference type="Gene3D" id="3.10.129.10">
    <property type="entry name" value="Hotdog Thioesterase"/>
    <property type="match status" value="1"/>
</dbReference>
<dbReference type="InterPro" id="IPR029069">
    <property type="entry name" value="HotDog_dom_sf"/>
</dbReference>
<organism evidence="2 3">
    <name type="scientific">Candidatus Ozemobacter sibiricus</name>
    <dbReference type="NCBI Taxonomy" id="2268124"/>
    <lineage>
        <taxon>Bacteria</taxon>
        <taxon>Candidatus Ozemobacteria</taxon>
        <taxon>Candidatus Ozemobacterales</taxon>
        <taxon>Candidatus Ozemobacteraceae</taxon>
        <taxon>Candidatus Ozemobacter</taxon>
    </lineage>
</organism>
<gene>
    <name evidence="2" type="ORF">OZSIB_2148</name>
</gene>
<sequence length="150" mass="16642">MRFYFVDRITDLVPGQRIRGYKNVAMSEPYFATHFPGFPVVPGVVLIEAMAQLAGLLVETTPEGKDRKALLSIVDRVKFKKMVRPGDRVDLAADLVLIDEEGARVEVAASVDGEAIAQTRLTFVLLKVPAPFVEVLAQERAALLHALRRR</sequence>
<dbReference type="NCBIfam" id="NF000582">
    <property type="entry name" value="PRK00006.1"/>
    <property type="match status" value="1"/>
</dbReference>
<name>A0A367ZU91_9BACT</name>
<evidence type="ECO:0000313" key="2">
    <source>
        <dbReference type="EMBL" id="RCK81279.1"/>
    </source>
</evidence>
<evidence type="ECO:0000313" key="3">
    <source>
        <dbReference type="Proteomes" id="UP000252355"/>
    </source>
</evidence>
<dbReference type="InterPro" id="IPR013114">
    <property type="entry name" value="FabA_FabZ"/>
</dbReference>
<proteinExistence type="predicted"/>
<dbReference type="CDD" id="cd01288">
    <property type="entry name" value="FabZ"/>
    <property type="match status" value="1"/>
</dbReference>
<dbReference type="Proteomes" id="UP000252355">
    <property type="component" value="Unassembled WGS sequence"/>
</dbReference>